<evidence type="ECO:0000313" key="12">
    <source>
        <dbReference type="EMBL" id="KAF1992493.1"/>
    </source>
</evidence>
<comment type="function">
    <text evidence="10">Component of the signal recognition particle (SRP) complex, a ribonucleoprotein complex that mediates the cotranslational targeting of secretory and membrane proteins to the endoplasmic reticulum (ER). The SRP complex interacts with the signal sequence in nascent secretory and membrane proteins and directs them to the membrane of the ER.</text>
</comment>
<comment type="subcellular location">
    <subcellularLocation>
        <location evidence="1 10">Cytoplasm</location>
    </subcellularLocation>
    <subcellularLocation>
        <location evidence="2">Nucleus</location>
        <location evidence="2">Nucleolus</location>
    </subcellularLocation>
</comment>
<dbReference type="EMBL" id="ML977137">
    <property type="protein sequence ID" value="KAF1992493.1"/>
    <property type="molecule type" value="Genomic_DNA"/>
</dbReference>
<dbReference type="PANTHER" id="PTHR12860:SF0">
    <property type="entry name" value="SIGNAL RECOGNITION PARTICLE SUBUNIT SRP68"/>
    <property type="match status" value="1"/>
</dbReference>
<comment type="similarity">
    <text evidence="3 10">Belongs to the SRP68 family.</text>
</comment>
<evidence type="ECO:0000256" key="8">
    <source>
        <dbReference type="ARBA" id="ARBA00023274"/>
    </source>
</evidence>
<dbReference type="Proteomes" id="UP000800041">
    <property type="component" value="Unassembled WGS sequence"/>
</dbReference>
<dbReference type="InterPro" id="IPR038253">
    <property type="entry name" value="SRP68_N_sf"/>
</dbReference>
<name>A0A6G1HH38_9PEZI</name>
<keyword evidence="7" id="KW-0539">Nucleus</keyword>
<dbReference type="GO" id="GO:0030942">
    <property type="term" value="F:endoplasmic reticulum signal peptide binding"/>
    <property type="evidence" value="ECO:0007669"/>
    <property type="project" value="InterPro"/>
</dbReference>
<dbReference type="GO" id="GO:0006614">
    <property type="term" value="P:SRP-dependent cotranslational protein targeting to membrane"/>
    <property type="evidence" value="ECO:0007669"/>
    <property type="project" value="InterPro"/>
</dbReference>
<dbReference type="GO" id="GO:0005730">
    <property type="term" value="C:nucleolus"/>
    <property type="evidence" value="ECO:0007669"/>
    <property type="project" value="UniProtKB-SubCell"/>
</dbReference>
<reference evidence="12" key="1">
    <citation type="journal article" date="2020" name="Stud. Mycol.">
        <title>101 Dothideomycetes genomes: a test case for predicting lifestyles and emergence of pathogens.</title>
        <authorList>
            <person name="Haridas S."/>
            <person name="Albert R."/>
            <person name="Binder M."/>
            <person name="Bloem J."/>
            <person name="Labutti K."/>
            <person name="Salamov A."/>
            <person name="Andreopoulos B."/>
            <person name="Baker S."/>
            <person name="Barry K."/>
            <person name="Bills G."/>
            <person name="Bluhm B."/>
            <person name="Cannon C."/>
            <person name="Castanera R."/>
            <person name="Culley D."/>
            <person name="Daum C."/>
            <person name="Ezra D."/>
            <person name="Gonzalez J."/>
            <person name="Henrissat B."/>
            <person name="Kuo A."/>
            <person name="Liang C."/>
            <person name="Lipzen A."/>
            <person name="Lutzoni F."/>
            <person name="Magnuson J."/>
            <person name="Mondo S."/>
            <person name="Nolan M."/>
            <person name="Ohm R."/>
            <person name="Pangilinan J."/>
            <person name="Park H.-J."/>
            <person name="Ramirez L."/>
            <person name="Alfaro M."/>
            <person name="Sun H."/>
            <person name="Tritt A."/>
            <person name="Yoshinaga Y."/>
            <person name="Zwiers L.-H."/>
            <person name="Turgeon B."/>
            <person name="Goodwin S."/>
            <person name="Spatafora J."/>
            <person name="Crous P."/>
            <person name="Grigoriev I."/>
        </authorList>
    </citation>
    <scope>NUCLEOTIDE SEQUENCE</scope>
    <source>
        <strain evidence="12">CBS 113979</strain>
    </source>
</reference>
<protein>
    <recommendedName>
        <fullName evidence="9 10">Signal recognition particle subunit SRP68</fullName>
        <shortName evidence="10">SRP68</shortName>
    </recommendedName>
</protein>
<evidence type="ECO:0000256" key="5">
    <source>
        <dbReference type="ARBA" id="ARBA00022884"/>
    </source>
</evidence>
<accession>A0A6G1HH38</accession>
<dbReference type="GO" id="GO:0008312">
    <property type="term" value="F:7S RNA binding"/>
    <property type="evidence" value="ECO:0007669"/>
    <property type="project" value="InterPro"/>
</dbReference>
<evidence type="ECO:0000256" key="9">
    <source>
        <dbReference type="ARBA" id="ARBA00029498"/>
    </source>
</evidence>
<dbReference type="CDD" id="cd15481">
    <property type="entry name" value="SRP68-RBD"/>
    <property type="match status" value="1"/>
</dbReference>
<evidence type="ECO:0000256" key="11">
    <source>
        <dbReference type="SAM" id="MobiDB-lite"/>
    </source>
</evidence>
<evidence type="ECO:0000313" key="13">
    <source>
        <dbReference type="Proteomes" id="UP000800041"/>
    </source>
</evidence>
<gene>
    <name evidence="12" type="ORF">K402DRAFT_409251</name>
</gene>
<sequence>MDITNYVHSNRERALQIGDYATYRSQLSRQVLSVRKRLGRTTPKNAKFTPKSPVTAEDIASSHDFVNLLLLTAERAWAHAMYMKAAHTQNNASQRMTGSTRSHIVSRLCKASKNARQLATLLQDQSTTGATDLDVLEAHAYANALSGTEHFEKHAGTKRAAEAAAQKEKWEQCLEYLSAARVSYAVLLGVTKREVFKEILAGTIDPSIRYVAYQAHVQRTIPIPQVARQLFPDDDEDLMKSVQKVDPDALSDKATSASKAGSVENIPNTIAWRSRTANIVDGSIGQALASLSTAEARLASFLSSAEDSVSSQEKAAAYDDVIIASQDAADATHLAIEDLTKERAEEGDPRMQDLRVTSLAVNYDVVAWRVGRNRMLIGDQDGVDFQPVKQRMSTKEKKSGKDVSAREEGNGKKLARLRDRVKLYDEIILSIDSIKDLRGAVRDSAFIEELDAKRAYFQALRCLNIARSHTLLSSPKNALALLAKASSLASKPLSSPSEDSPPDSAPLKLDIAPSDAKTLHTSLLALVTQHRGLVELHNFEENAALAAKKNLTSAAPIIECLNEYPAAGVDLKNLVDWPPKLRPVPVKPLFFDTAWNYVQYPGQKRKAVPAEKGGMETEDGEEQKPAKKGWFGFGR</sequence>
<feature type="region of interest" description="Disordered" evidence="11">
    <location>
        <begin position="608"/>
        <end position="635"/>
    </location>
</feature>
<evidence type="ECO:0000256" key="1">
    <source>
        <dbReference type="ARBA" id="ARBA00004496"/>
    </source>
</evidence>
<dbReference type="GO" id="GO:0005786">
    <property type="term" value="C:signal recognition particle, endoplasmic reticulum targeting"/>
    <property type="evidence" value="ECO:0007669"/>
    <property type="project" value="UniProtKB-KW"/>
</dbReference>
<keyword evidence="4 10" id="KW-0963">Cytoplasm</keyword>
<evidence type="ECO:0000256" key="7">
    <source>
        <dbReference type="ARBA" id="ARBA00023242"/>
    </source>
</evidence>
<dbReference type="PANTHER" id="PTHR12860">
    <property type="entry name" value="SIGNAL RECOGNITION PARTICLE 68 KDA PROTEIN"/>
    <property type="match status" value="1"/>
</dbReference>
<dbReference type="Gene3D" id="1.10.3450.40">
    <property type="entry name" value="Signal recognition particle, SRP68 subunit, RNA-binding domain"/>
    <property type="match status" value="1"/>
</dbReference>
<dbReference type="InterPro" id="IPR034652">
    <property type="entry name" value="SRP68-RBD"/>
</dbReference>
<organism evidence="12 13">
    <name type="scientific">Aulographum hederae CBS 113979</name>
    <dbReference type="NCBI Taxonomy" id="1176131"/>
    <lineage>
        <taxon>Eukaryota</taxon>
        <taxon>Fungi</taxon>
        <taxon>Dikarya</taxon>
        <taxon>Ascomycota</taxon>
        <taxon>Pezizomycotina</taxon>
        <taxon>Dothideomycetes</taxon>
        <taxon>Pleosporomycetidae</taxon>
        <taxon>Aulographales</taxon>
        <taxon>Aulographaceae</taxon>
    </lineage>
</organism>
<proteinExistence type="inferred from homology"/>
<feature type="compositionally biased region" description="Basic and acidic residues" evidence="11">
    <location>
        <begin position="393"/>
        <end position="410"/>
    </location>
</feature>
<evidence type="ECO:0000256" key="10">
    <source>
        <dbReference type="PIRNR" id="PIRNR038995"/>
    </source>
</evidence>
<evidence type="ECO:0000256" key="2">
    <source>
        <dbReference type="ARBA" id="ARBA00004604"/>
    </source>
</evidence>
<evidence type="ECO:0000256" key="6">
    <source>
        <dbReference type="ARBA" id="ARBA00023135"/>
    </source>
</evidence>
<keyword evidence="8 10" id="KW-0687">Ribonucleoprotein</keyword>
<keyword evidence="6 10" id="KW-0733">Signal recognition particle</keyword>
<evidence type="ECO:0000256" key="4">
    <source>
        <dbReference type="ARBA" id="ARBA00022490"/>
    </source>
</evidence>
<dbReference type="AlphaFoldDB" id="A0A6G1HH38"/>
<feature type="region of interest" description="Disordered" evidence="11">
    <location>
        <begin position="390"/>
        <end position="410"/>
    </location>
</feature>
<evidence type="ECO:0000256" key="3">
    <source>
        <dbReference type="ARBA" id="ARBA00009352"/>
    </source>
</evidence>
<dbReference type="Pfam" id="PF16969">
    <property type="entry name" value="SRP68"/>
    <property type="match status" value="1"/>
</dbReference>
<keyword evidence="13" id="KW-1185">Reference proteome</keyword>
<dbReference type="OrthoDB" id="10255118at2759"/>
<keyword evidence="5 10" id="KW-0694">RNA-binding</keyword>
<dbReference type="InterPro" id="IPR026258">
    <property type="entry name" value="SRP68"/>
</dbReference>
<dbReference type="PIRSF" id="PIRSF038995">
    <property type="entry name" value="SRP68"/>
    <property type="match status" value="1"/>
</dbReference>
<dbReference type="GO" id="GO:0005047">
    <property type="term" value="F:signal recognition particle binding"/>
    <property type="evidence" value="ECO:0007669"/>
    <property type="project" value="InterPro"/>
</dbReference>